<evidence type="ECO:0000256" key="1">
    <source>
        <dbReference type="ARBA" id="ARBA00005234"/>
    </source>
</evidence>
<dbReference type="InterPro" id="IPR003653">
    <property type="entry name" value="Peptidase_C48_C"/>
</dbReference>
<gene>
    <name evidence="6" type="ORF">CK203_041864</name>
</gene>
<evidence type="ECO:0000313" key="6">
    <source>
        <dbReference type="EMBL" id="RVW64903.1"/>
    </source>
</evidence>
<dbReference type="PROSITE" id="PS50600">
    <property type="entry name" value="ULP_PROTEASE"/>
    <property type="match status" value="1"/>
</dbReference>
<reference evidence="6 7" key="1">
    <citation type="journal article" date="2018" name="PLoS Genet.">
        <title>Population sequencing reveals clonal diversity and ancestral inbreeding in the grapevine cultivar Chardonnay.</title>
        <authorList>
            <person name="Roach M.J."/>
            <person name="Johnson D.L."/>
            <person name="Bohlmann J."/>
            <person name="van Vuuren H.J."/>
            <person name="Jones S.J."/>
            <person name="Pretorius I.S."/>
            <person name="Schmidt S.A."/>
            <person name="Borneman A.R."/>
        </authorList>
    </citation>
    <scope>NUCLEOTIDE SEQUENCE [LARGE SCALE GENOMIC DNA]</scope>
    <source>
        <strain evidence="7">cv. Chardonnay</strain>
        <tissue evidence="6">Leaf</tissue>
    </source>
</reference>
<dbReference type="EMBL" id="QGNW01000697">
    <property type="protein sequence ID" value="RVW64903.1"/>
    <property type="molecule type" value="Genomic_DNA"/>
</dbReference>
<comment type="caution">
    <text evidence="6">The sequence shown here is derived from an EMBL/GenBank/DDBJ whole genome shotgun (WGS) entry which is preliminary data.</text>
</comment>
<feature type="region of interest" description="Disordered" evidence="4">
    <location>
        <begin position="201"/>
        <end position="253"/>
    </location>
</feature>
<dbReference type="AlphaFoldDB" id="A0A438FY58"/>
<feature type="compositionally biased region" description="Basic and acidic residues" evidence="4">
    <location>
        <begin position="210"/>
        <end position="253"/>
    </location>
</feature>
<evidence type="ECO:0000259" key="5">
    <source>
        <dbReference type="PROSITE" id="PS50600"/>
    </source>
</evidence>
<feature type="domain" description="Ubiquitin-like protease family profile" evidence="5">
    <location>
        <begin position="450"/>
        <end position="627"/>
    </location>
</feature>
<name>A0A438FY58_VITVI</name>
<dbReference type="InterPro" id="IPR038765">
    <property type="entry name" value="Papain-like_cys_pep_sf"/>
</dbReference>
<accession>A0A438FY58</accession>
<dbReference type="GO" id="GO:0008234">
    <property type="term" value="F:cysteine-type peptidase activity"/>
    <property type="evidence" value="ECO:0007669"/>
    <property type="project" value="InterPro"/>
</dbReference>
<keyword evidence="2" id="KW-0645">Protease</keyword>
<evidence type="ECO:0000256" key="2">
    <source>
        <dbReference type="ARBA" id="ARBA00022670"/>
    </source>
</evidence>
<evidence type="ECO:0000313" key="7">
    <source>
        <dbReference type="Proteomes" id="UP000288805"/>
    </source>
</evidence>
<dbReference type="SUPFAM" id="SSF54001">
    <property type="entry name" value="Cysteine proteinases"/>
    <property type="match status" value="1"/>
</dbReference>
<dbReference type="GO" id="GO:0006508">
    <property type="term" value="P:proteolysis"/>
    <property type="evidence" value="ECO:0007669"/>
    <property type="project" value="UniProtKB-KW"/>
</dbReference>
<evidence type="ECO:0000256" key="4">
    <source>
        <dbReference type="SAM" id="MobiDB-lite"/>
    </source>
</evidence>
<organism evidence="6 7">
    <name type="scientific">Vitis vinifera</name>
    <name type="common">Grape</name>
    <dbReference type="NCBI Taxonomy" id="29760"/>
    <lineage>
        <taxon>Eukaryota</taxon>
        <taxon>Viridiplantae</taxon>
        <taxon>Streptophyta</taxon>
        <taxon>Embryophyta</taxon>
        <taxon>Tracheophyta</taxon>
        <taxon>Spermatophyta</taxon>
        <taxon>Magnoliopsida</taxon>
        <taxon>eudicotyledons</taxon>
        <taxon>Gunneridae</taxon>
        <taxon>Pentapetalae</taxon>
        <taxon>rosids</taxon>
        <taxon>Vitales</taxon>
        <taxon>Vitaceae</taxon>
        <taxon>Viteae</taxon>
        <taxon>Vitis</taxon>
    </lineage>
</organism>
<comment type="similarity">
    <text evidence="1">Belongs to the peptidase C48 family.</text>
</comment>
<protein>
    <recommendedName>
        <fullName evidence="5">Ubiquitin-like protease family profile domain-containing protein</fullName>
    </recommendedName>
</protein>
<dbReference type="Pfam" id="PF02902">
    <property type="entry name" value="Peptidase_C48"/>
    <property type="match status" value="1"/>
</dbReference>
<dbReference type="Gene3D" id="3.40.395.10">
    <property type="entry name" value="Adenoviral Proteinase, Chain A"/>
    <property type="match status" value="1"/>
</dbReference>
<evidence type="ECO:0000256" key="3">
    <source>
        <dbReference type="ARBA" id="ARBA00022801"/>
    </source>
</evidence>
<proteinExistence type="inferred from homology"/>
<sequence length="679" mass="79173">MVRLRRTRKVLRGSGPWPRLDTILNYKRDPSHSTNEHVDHVANMFKRFEEEYILESNRKMHILQMSLTEPEKKVLENIWESIQEGPHGFTNRSKQSFEENDPPSNPKLPMGSWLYYFQEQVLARKKDNKELIINNDIFYLDHISTKKGMNLRFNAYSPRINEWGDDEVSRMKRKIKTLGGYDDPKVTIWIIKIGQSVDIEQNNGAENENDEKMKVVEKDERTSDHKDNDMRNVEDGDKQDAKVHEQQEEGHKVEEKSLMGMEEAFEKLKKFVLQTNVSNMDESCKESTFREFEEKYMELKRLFFPMSNVVVEERLSENDSCGDMELHVSPIVNNQCHDEKVNVDVPYVEKQEEQLSSLVVLPRQLKKTRSTMERKPSKFKVSPYIHQSNKMPKPKRFPSIVVGSQKIIPMSILPNVEDSHSLSTLESLVVAYVFDVSLDKSELLVNFQYEHASRADFLTLGPRQELLDVIINVFACKLNSFENKFKGIRPTRCYLPTTFAQIILHGGRKLATATKMFTHIIKHMDEMNDCNKIYIPMHDTCPDHWYLCVINLHQHNIHILDSLPSIERDDMRTSSVRTVVEECAHFFNLNGHLKNLSSVPIERPTWVDVQANGWDCGVHVINHMRRSDFMDSSSTPSHWDSTAIRHKLAIELLLDDENSEKAIILDKVQNHAKIKRRRV</sequence>
<keyword evidence="3" id="KW-0378">Hydrolase</keyword>
<dbReference type="Proteomes" id="UP000288805">
    <property type="component" value="Unassembled WGS sequence"/>
</dbReference>